<feature type="non-terminal residue" evidence="2">
    <location>
        <position position="339"/>
    </location>
</feature>
<proteinExistence type="predicted"/>
<evidence type="ECO:0000313" key="3">
    <source>
        <dbReference type="Proteomes" id="UP000601435"/>
    </source>
</evidence>
<comment type="caution">
    <text evidence="2">The sequence shown here is derived from an EMBL/GenBank/DDBJ whole genome shotgun (WGS) entry which is preliminary data.</text>
</comment>
<dbReference type="EMBL" id="CAJNJA010007252">
    <property type="protein sequence ID" value="CAE7222328.1"/>
    <property type="molecule type" value="Genomic_DNA"/>
</dbReference>
<sequence>MSSLLWLLALLPKSLGASTCDRPSKDDESVAAKPSCLLNSDESRVAPFFLEEGSPKPTPLSVMEDVQFFTNLAPTVTSGCPVGWSPIFPFPKWLPRSGQYRYQALPGTLPEKLQYFEACFQDLSHALAEMIPDTSRKLSSCIAYARRLSKREGYECVSASLQQALLTLIADVKTRLGPGEMNEDGNKRRKICLVQELGLELESVDQAVGDSFSTRLGAVSTQDGIAQTDVDIITRPVCERLMAEMARSCESKLLQMGQLLQIEKALVLELREQVLTLAVSNETAAKDAVLWIRPILLLSLVDVAVSAAQFGDGVHEPLQDVLSLSEIKQEHARKRIEAK</sequence>
<dbReference type="Proteomes" id="UP000601435">
    <property type="component" value="Unassembled WGS sequence"/>
</dbReference>
<dbReference type="AlphaFoldDB" id="A0A812K4M9"/>
<name>A0A812K4M9_9DINO</name>
<evidence type="ECO:0000256" key="1">
    <source>
        <dbReference type="SAM" id="SignalP"/>
    </source>
</evidence>
<accession>A0A812K4M9</accession>
<reference evidence="2" key="1">
    <citation type="submission" date="2021-02" db="EMBL/GenBank/DDBJ databases">
        <authorList>
            <person name="Dougan E. K."/>
            <person name="Rhodes N."/>
            <person name="Thang M."/>
            <person name="Chan C."/>
        </authorList>
    </citation>
    <scope>NUCLEOTIDE SEQUENCE</scope>
</reference>
<keyword evidence="1" id="KW-0732">Signal</keyword>
<organism evidence="2 3">
    <name type="scientific">Symbiodinium necroappetens</name>
    <dbReference type="NCBI Taxonomy" id="1628268"/>
    <lineage>
        <taxon>Eukaryota</taxon>
        <taxon>Sar</taxon>
        <taxon>Alveolata</taxon>
        <taxon>Dinophyceae</taxon>
        <taxon>Suessiales</taxon>
        <taxon>Symbiodiniaceae</taxon>
        <taxon>Symbiodinium</taxon>
    </lineage>
</organism>
<protein>
    <submittedName>
        <fullName evidence="2">Uncharacterized protein</fullName>
    </submittedName>
</protein>
<keyword evidence="3" id="KW-1185">Reference proteome</keyword>
<gene>
    <name evidence="2" type="ORF">SNEC2469_LOCUS2911</name>
</gene>
<evidence type="ECO:0000313" key="2">
    <source>
        <dbReference type="EMBL" id="CAE7222328.1"/>
    </source>
</evidence>
<dbReference type="OrthoDB" id="10385382at2759"/>
<feature type="chain" id="PRO_5032701100" evidence="1">
    <location>
        <begin position="17"/>
        <end position="339"/>
    </location>
</feature>
<feature type="signal peptide" evidence="1">
    <location>
        <begin position="1"/>
        <end position="16"/>
    </location>
</feature>